<evidence type="ECO:0000313" key="4">
    <source>
        <dbReference type="Proteomes" id="UP000053424"/>
    </source>
</evidence>
<reference evidence="3 4" key="1">
    <citation type="submission" date="2014-04" db="EMBL/GenBank/DDBJ databases">
        <authorList>
            <consortium name="DOE Joint Genome Institute"/>
            <person name="Kuo A."/>
            <person name="Gay G."/>
            <person name="Dore J."/>
            <person name="Kohler A."/>
            <person name="Nagy L.G."/>
            <person name="Floudas D."/>
            <person name="Copeland A."/>
            <person name="Barry K.W."/>
            <person name="Cichocki N."/>
            <person name="Veneault-Fourrey C."/>
            <person name="LaButti K."/>
            <person name="Lindquist E.A."/>
            <person name="Lipzen A."/>
            <person name="Lundell T."/>
            <person name="Morin E."/>
            <person name="Murat C."/>
            <person name="Sun H."/>
            <person name="Tunlid A."/>
            <person name="Henrissat B."/>
            <person name="Grigoriev I.V."/>
            <person name="Hibbett D.S."/>
            <person name="Martin F."/>
            <person name="Nordberg H.P."/>
            <person name="Cantor M.N."/>
            <person name="Hua S.X."/>
        </authorList>
    </citation>
    <scope>NUCLEOTIDE SEQUENCE [LARGE SCALE GENOMIC DNA]</scope>
    <source>
        <strain evidence="4">h7</strain>
    </source>
</reference>
<protein>
    <recommendedName>
        <fullName evidence="2">Sacsin/Nov domain-containing protein</fullName>
    </recommendedName>
</protein>
<dbReference type="PANTHER" id="PTHR47839">
    <property type="entry name" value="DOMAIN PROTEIN, PUTATIVE (AFU_ORTHOLOGUE AFUA_6G04830)-RELATED"/>
    <property type="match status" value="1"/>
</dbReference>
<dbReference type="HOGENOM" id="CLU_001744_1_0_1"/>
<dbReference type="InterPro" id="IPR022155">
    <property type="entry name" value="DUF3684"/>
</dbReference>
<dbReference type="Gene3D" id="3.30.565.10">
    <property type="entry name" value="Histidine kinase-like ATPase, C-terminal domain"/>
    <property type="match status" value="1"/>
</dbReference>
<feature type="domain" description="Sacsin/Nov" evidence="2">
    <location>
        <begin position="24"/>
        <end position="151"/>
    </location>
</feature>
<evidence type="ECO:0000313" key="3">
    <source>
        <dbReference type="EMBL" id="KIM45164.1"/>
    </source>
</evidence>
<organism evidence="3 4">
    <name type="scientific">Hebeloma cylindrosporum</name>
    <dbReference type="NCBI Taxonomy" id="76867"/>
    <lineage>
        <taxon>Eukaryota</taxon>
        <taxon>Fungi</taxon>
        <taxon>Dikarya</taxon>
        <taxon>Basidiomycota</taxon>
        <taxon>Agaricomycotina</taxon>
        <taxon>Agaricomycetes</taxon>
        <taxon>Agaricomycetidae</taxon>
        <taxon>Agaricales</taxon>
        <taxon>Agaricineae</taxon>
        <taxon>Hymenogastraceae</taxon>
        <taxon>Hebeloma</taxon>
    </lineage>
</organism>
<sequence>MVVSKDKLWESGHDETVEVNQRALIDKVLARYSGEFTVFRELLQNSDDARSAAVEIRFETQAFLSTKTGDIDIGNSVTSPNLETQLPDLKTTHVHQWTFKNNGMEFRDEDWNRLKKIAEGNPDEEKIGAFGVGFYSLFSVTEEPFVTSGGQWMGFYWKDKKDQLFARRGRLPESDADPQSKSWTSFTMALREPAPIPVAFDFTRFLASSLTFMSHLCEVSVYFDDKRLVRLYKSSGIPRDLGIPKGLNNRSPSGIMTVDNIQSTPLYIQAQVMKWIYTSGTEKKRINPLKSTTANKPPASGGGFFSSIFSSLSGSSTPQRVVTALPPPVPPKPIDHLAINETNVSLSIYSASIQVRLDKKLSSEIQRSTKKNPPTKMKFELIYTAKDEYDASLEEDAKQPEATGSIFQGLRADLDGVGAARVFIGHSTAQSTGVGGHVAARFIPTVERESIDFMDRNVAVWNKELLYVGGLLSRAVYEFELSTVRQHWETAGSGNGPLGEEMQRSLIGRVLHALKFFMFYTSTPSPDVSSLMEAAFFACSPSGNFPLITTKGVRHAANVRLPDSTFSGFLKDIPTVPEEIMNGASLMISGLQARGLIKAITFHDVLQELQSRPLTQTEFVACLNWWIGVFQEGDRDRLLPIRAQLINSVVLSTVDEGSGQKIIALSAIKSFINPRAPSGNIPPEGPLPEHLLPISISKSFKPEVLSSCFPWTEFTIVQWVRFLCEFEASQVEFDLNLSPSWAERVFGMVSRAWPTLSSTSKTDIIQLLRLKTCIPTSSGMMLPEQAYFPNVNIFGDLPIVVFPAGLLVKGTLERVLQDIGVRKHVELQLIFNRMIKTNEWTIADLTKYLVSVKGSLTPEEIERLKATSAFPTEVQNPEINNKKTRYRANQLYEPLDVFRTLSLPVIDWGQNTKWRSSSEEAKFLFDLGLLRYPPLEKLIYLCSTEDASIRTAALKYLIDNVASRYQDYDPMNFKDVRFIPALNGRDHCLGTVQEVFSAPWSAVNFLALQPAYQPHANKLKIKDHPPAPQLISRLQSKPPESAAEARSLFGLLAGRVQDFKSSDLRTLSATAFVPVLAEKGVAGPSLRWLPPSQCYLAGETHAAFHSKLFTFVDFGSAANAFLMACGTRNHPSVEEIAKILLADPRQFYQLAQGPIDFLSELRNLAVNSKSISQGTMLRMKRAPILLGLQRKPRKQMKPADDWDEEEWDIQYELKKPSEVIIADDTHAYQAFGDSLFTAPQEDIIEDFYVQLGSSRLSRVVREEYQPTAELNDSKQAGETRTLILERLPLFLHEHTHTRTRVAFSWFSADRNFTVKAFGKLGVVKHLSHGQFNLSKKQDASAVARRSGTGPIELWIAGNSQIDMYEVASSLNRLLFDSPKANDALLFMTILSTDLRSLKRRGYNVDRILRQQRDARLAAESARLAKQEENRLLSQPSDVHAPDLKETRLDSNQSPIVSTEGKSKAPLPFSNPFQNLRRKIGSMATSQQTTGPVKEGLSLPTSVDSNPGGQPEIKGDMSGIAASGGLATPEARVEPNPTRIPDSGSGVTPWSNISKNIEMAINSCKAESSNLLENREHMQRVKETLNDGYCDVSGRKGNLHNIGQMGSVNIYLSEEIPVDQAEPFMAAKRQSLARFIHIMTPLANIYQLSITNLHIFYDQKGGVIAFNRNGSIFLNLRYYEEWHDADVKHEKLQSAFISWYFTIAHEIAHNLVQPHNSEREFYFSAICERFIVQLGHLLSNSR</sequence>
<feature type="region of interest" description="Disordered" evidence="1">
    <location>
        <begin position="1427"/>
        <end position="1506"/>
    </location>
</feature>
<dbReference type="SUPFAM" id="SSF55874">
    <property type="entry name" value="ATPase domain of HSP90 chaperone/DNA topoisomerase II/histidine kinase"/>
    <property type="match status" value="1"/>
</dbReference>
<proteinExistence type="predicted"/>
<dbReference type="Proteomes" id="UP000053424">
    <property type="component" value="Unassembled WGS sequence"/>
</dbReference>
<reference evidence="4" key="2">
    <citation type="submission" date="2015-01" db="EMBL/GenBank/DDBJ databases">
        <title>Evolutionary Origins and Diversification of the Mycorrhizal Mutualists.</title>
        <authorList>
            <consortium name="DOE Joint Genome Institute"/>
            <consortium name="Mycorrhizal Genomics Consortium"/>
            <person name="Kohler A."/>
            <person name="Kuo A."/>
            <person name="Nagy L.G."/>
            <person name="Floudas D."/>
            <person name="Copeland A."/>
            <person name="Barry K.W."/>
            <person name="Cichocki N."/>
            <person name="Veneault-Fourrey C."/>
            <person name="LaButti K."/>
            <person name="Lindquist E.A."/>
            <person name="Lipzen A."/>
            <person name="Lundell T."/>
            <person name="Morin E."/>
            <person name="Murat C."/>
            <person name="Riley R."/>
            <person name="Ohm R."/>
            <person name="Sun H."/>
            <person name="Tunlid A."/>
            <person name="Henrissat B."/>
            <person name="Grigoriev I.V."/>
            <person name="Hibbett D.S."/>
            <person name="Martin F."/>
        </authorList>
    </citation>
    <scope>NUCLEOTIDE SEQUENCE [LARGE SCALE GENOMIC DNA]</scope>
    <source>
        <strain evidence="4">h7</strain>
    </source>
</reference>
<name>A0A0C3CM47_HEBCY</name>
<evidence type="ECO:0000256" key="1">
    <source>
        <dbReference type="SAM" id="MobiDB-lite"/>
    </source>
</evidence>
<feature type="region of interest" description="Disordered" evidence="1">
    <location>
        <begin position="1527"/>
        <end position="1548"/>
    </location>
</feature>
<dbReference type="InterPro" id="IPR058210">
    <property type="entry name" value="SACS/Nov_dom"/>
</dbReference>
<dbReference type="NCBIfam" id="NF047352">
    <property type="entry name" value="P_loop_sacsin"/>
    <property type="match status" value="1"/>
</dbReference>
<dbReference type="Pfam" id="PF25794">
    <property type="entry name" value="SACS"/>
    <property type="match status" value="1"/>
</dbReference>
<keyword evidence="4" id="KW-1185">Reference proteome</keyword>
<dbReference type="STRING" id="686832.A0A0C3CM47"/>
<dbReference type="EMBL" id="KN831772">
    <property type="protein sequence ID" value="KIM45164.1"/>
    <property type="molecule type" value="Genomic_DNA"/>
</dbReference>
<gene>
    <name evidence="3" type="ORF">M413DRAFT_428973</name>
</gene>
<accession>A0A0C3CM47</accession>
<dbReference type="PANTHER" id="PTHR47839:SF1">
    <property type="entry name" value="DOMAIN PROTEIN, PUTATIVE (AFU_ORTHOLOGUE AFUA_6G04830)-RELATED"/>
    <property type="match status" value="1"/>
</dbReference>
<dbReference type="Pfam" id="PF12449">
    <property type="entry name" value="DUF3684"/>
    <property type="match status" value="1"/>
</dbReference>
<dbReference type="InterPro" id="IPR036890">
    <property type="entry name" value="HATPase_C_sf"/>
</dbReference>
<feature type="compositionally biased region" description="Basic and acidic residues" evidence="1">
    <location>
        <begin position="1439"/>
        <end position="1448"/>
    </location>
</feature>
<dbReference type="OrthoDB" id="10031156at2759"/>
<evidence type="ECO:0000259" key="2">
    <source>
        <dbReference type="Pfam" id="PF25794"/>
    </source>
</evidence>